<comment type="caution">
    <text evidence="1">The sequence shown here is derived from an EMBL/GenBank/DDBJ whole genome shotgun (WGS) entry which is preliminary data.</text>
</comment>
<protein>
    <recommendedName>
        <fullName evidence="2">Integrase, catalytic region, zinc finger, CCHC-type, peptidase aspartic, catalytic</fullName>
    </recommendedName>
</protein>
<evidence type="ECO:0008006" key="2">
    <source>
        <dbReference type="Google" id="ProtNLM"/>
    </source>
</evidence>
<name>A0A6L2JBU2_TANCI</name>
<dbReference type="EMBL" id="BKCJ010000528">
    <property type="protein sequence ID" value="GEU34007.1"/>
    <property type="molecule type" value="Genomic_DNA"/>
</dbReference>
<proteinExistence type="predicted"/>
<accession>A0A6L2JBU2</accession>
<dbReference type="AlphaFoldDB" id="A0A6L2JBU2"/>
<gene>
    <name evidence="1" type="ORF">Tci_005985</name>
</gene>
<evidence type="ECO:0000313" key="1">
    <source>
        <dbReference type="EMBL" id="GEU34007.1"/>
    </source>
</evidence>
<sequence length="239" mass="26843">MEVVVDQYSVDKNSFEIQIEQLHIDNDQLLNQIMSQEVVHIDVNSVDILDVSKSYLNAQLQEKVFAITSLQNELRKLKGKTVVDIVVSRPIATTIAPGMFKLDIKPISRRLKNNRDAHEVYLKQTIENTDTVGRTFTIVGNRCPLTRITSTKVVPLKETTIAPVITPTLELKVYSSKLKAIRSVGSSSKSKIVKSKTSNTKEPNQSWGSTVFDVPSSSLNDYRLSKFFFSIWTLDAPSI</sequence>
<organism evidence="1">
    <name type="scientific">Tanacetum cinerariifolium</name>
    <name type="common">Dalmatian daisy</name>
    <name type="synonym">Chrysanthemum cinerariifolium</name>
    <dbReference type="NCBI Taxonomy" id="118510"/>
    <lineage>
        <taxon>Eukaryota</taxon>
        <taxon>Viridiplantae</taxon>
        <taxon>Streptophyta</taxon>
        <taxon>Embryophyta</taxon>
        <taxon>Tracheophyta</taxon>
        <taxon>Spermatophyta</taxon>
        <taxon>Magnoliopsida</taxon>
        <taxon>eudicotyledons</taxon>
        <taxon>Gunneridae</taxon>
        <taxon>Pentapetalae</taxon>
        <taxon>asterids</taxon>
        <taxon>campanulids</taxon>
        <taxon>Asterales</taxon>
        <taxon>Asteraceae</taxon>
        <taxon>Asteroideae</taxon>
        <taxon>Anthemideae</taxon>
        <taxon>Anthemidinae</taxon>
        <taxon>Tanacetum</taxon>
    </lineage>
</organism>
<reference evidence="1" key="1">
    <citation type="journal article" date="2019" name="Sci. Rep.">
        <title>Draft genome of Tanacetum cinerariifolium, the natural source of mosquito coil.</title>
        <authorList>
            <person name="Yamashiro T."/>
            <person name="Shiraishi A."/>
            <person name="Satake H."/>
            <person name="Nakayama K."/>
        </authorList>
    </citation>
    <scope>NUCLEOTIDE SEQUENCE</scope>
</reference>